<proteinExistence type="inferred from homology"/>
<evidence type="ECO:0000256" key="2">
    <source>
        <dbReference type="ARBA" id="ARBA00004496"/>
    </source>
</evidence>
<dbReference type="Proteomes" id="UP000694892">
    <property type="component" value="Chromosome 4S"/>
</dbReference>
<evidence type="ECO:0000256" key="11">
    <source>
        <dbReference type="SAM" id="MobiDB-lite"/>
    </source>
</evidence>
<feature type="compositionally biased region" description="Basic and acidic residues" evidence="11">
    <location>
        <begin position="157"/>
        <end position="181"/>
    </location>
</feature>
<feature type="compositionally biased region" description="Acidic residues" evidence="11">
    <location>
        <begin position="251"/>
        <end position="261"/>
    </location>
</feature>
<keyword evidence="4" id="KW-0963">Cytoplasm</keyword>
<feature type="region of interest" description="Disordered" evidence="11">
    <location>
        <begin position="1"/>
        <end position="41"/>
    </location>
</feature>
<protein>
    <recommendedName>
        <fullName evidence="9">U5 small nuclear ribonucleoprotein TSSC4</fullName>
    </recommendedName>
</protein>
<evidence type="ECO:0000256" key="6">
    <source>
        <dbReference type="ARBA" id="ARBA00022728"/>
    </source>
</evidence>
<accession>A0A974HKU2</accession>
<evidence type="ECO:0000256" key="5">
    <source>
        <dbReference type="ARBA" id="ARBA00022664"/>
    </source>
</evidence>
<name>A0A974HKU2_XENLA</name>
<keyword evidence="6" id="KW-0747">Spliceosome</keyword>
<evidence type="ECO:0000256" key="8">
    <source>
        <dbReference type="ARBA" id="ARBA00023242"/>
    </source>
</evidence>
<dbReference type="GO" id="GO:0006397">
    <property type="term" value="P:mRNA processing"/>
    <property type="evidence" value="ECO:0007669"/>
    <property type="project" value="UniProtKB-KW"/>
</dbReference>
<dbReference type="OMA" id="AWNDEEQ"/>
<evidence type="ECO:0000256" key="10">
    <source>
        <dbReference type="ARBA" id="ARBA00045970"/>
    </source>
</evidence>
<evidence type="ECO:0000256" key="3">
    <source>
        <dbReference type="ARBA" id="ARBA00010362"/>
    </source>
</evidence>
<reference evidence="13" key="1">
    <citation type="journal article" date="2016" name="Nature">
        <title>Genome evolution in the allotetraploid frog Xenopus laevis.</title>
        <authorList>
            <person name="Session A.M."/>
            <person name="Uno Y."/>
            <person name="Kwon T."/>
            <person name="Chapman J.A."/>
            <person name="Toyoda A."/>
            <person name="Takahashi S."/>
            <person name="Fukui A."/>
            <person name="Hikosaka A."/>
            <person name="Suzuki A."/>
            <person name="Kondo M."/>
            <person name="van Heeringen S.J."/>
            <person name="Quigley I."/>
            <person name="Heinz S."/>
            <person name="Ogino H."/>
            <person name="Ochi H."/>
            <person name="Hellsten U."/>
            <person name="Lyons J.B."/>
            <person name="Simakov O."/>
            <person name="Putnam N."/>
            <person name="Stites J."/>
            <person name="Kuroki Y."/>
            <person name="Tanaka T."/>
            <person name="Michiue T."/>
            <person name="Watanabe M."/>
            <person name="Bogdanovic O."/>
            <person name="Lister R."/>
            <person name="Georgiou G."/>
            <person name="Paranjpe S.S."/>
            <person name="van Kruijsbergen I."/>
            <person name="Shu S."/>
            <person name="Carlson J."/>
            <person name="Kinoshita T."/>
            <person name="Ohta Y."/>
            <person name="Mawaribuchi S."/>
            <person name="Jenkins J."/>
            <person name="Grimwood J."/>
            <person name="Schmutz J."/>
            <person name="Mitros T."/>
            <person name="Mozaffari S.V."/>
            <person name="Suzuki Y."/>
            <person name="Haramoto Y."/>
            <person name="Yamamoto T.S."/>
            <person name="Takagi C."/>
            <person name="Heald R."/>
            <person name="Miller K."/>
            <person name="Haudenschild C."/>
            <person name="Kitzman J."/>
            <person name="Nakayama T."/>
            <person name="Izutsu Y."/>
            <person name="Robert J."/>
            <person name="Fortriede J."/>
            <person name="Burns K."/>
            <person name="Lotay V."/>
            <person name="Karimi K."/>
            <person name="Yasuoka Y."/>
            <person name="Dichmann D.S."/>
            <person name="Flajnik M.F."/>
            <person name="Houston D.W."/>
            <person name="Shendure J."/>
            <person name="DuPasquier L."/>
            <person name="Vize P.D."/>
            <person name="Zorn A.M."/>
            <person name="Ito M."/>
            <person name="Marcotte E.M."/>
            <person name="Wallingford J.B."/>
            <person name="Ito Y."/>
            <person name="Asashima M."/>
            <person name="Ueno N."/>
            <person name="Matsuda Y."/>
            <person name="Veenstra G.J."/>
            <person name="Fujiyama A."/>
            <person name="Harland R.M."/>
            <person name="Taira M."/>
            <person name="Rokhsar D.S."/>
        </authorList>
    </citation>
    <scope>NUCLEOTIDE SEQUENCE [LARGE SCALE GENOMIC DNA]</scope>
    <source>
        <strain evidence="13">J</strain>
    </source>
</reference>
<evidence type="ECO:0000256" key="7">
    <source>
        <dbReference type="ARBA" id="ARBA00023187"/>
    </source>
</evidence>
<comment type="subcellular location">
    <subcellularLocation>
        <location evidence="2">Cytoplasm</location>
    </subcellularLocation>
    <subcellularLocation>
        <location evidence="1">Nucleus</location>
    </subcellularLocation>
</comment>
<evidence type="ECO:0000256" key="9">
    <source>
        <dbReference type="ARBA" id="ARBA00035304"/>
    </source>
</evidence>
<feature type="compositionally biased region" description="Basic residues" evidence="11">
    <location>
        <begin position="275"/>
        <end position="285"/>
    </location>
</feature>
<feature type="compositionally biased region" description="Polar residues" evidence="11">
    <location>
        <begin position="133"/>
        <end position="145"/>
    </location>
</feature>
<dbReference type="EMBL" id="CM004473">
    <property type="protein sequence ID" value="OCT81842.1"/>
    <property type="molecule type" value="Genomic_DNA"/>
</dbReference>
<dbReference type="GO" id="GO:0008380">
    <property type="term" value="P:RNA splicing"/>
    <property type="evidence" value="ECO:0007669"/>
    <property type="project" value="UniProtKB-KW"/>
</dbReference>
<keyword evidence="7" id="KW-0508">mRNA splicing</keyword>
<dbReference type="PANTHER" id="PTHR13445">
    <property type="entry name" value="TUMOR SUPPRESSING SUBTRANSFERABLE CANDIDATE 4 TSSC4"/>
    <property type="match status" value="1"/>
</dbReference>
<organism evidence="12 13">
    <name type="scientific">Xenopus laevis</name>
    <name type="common">African clawed frog</name>
    <dbReference type="NCBI Taxonomy" id="8355"/>
    <lineage>
        <taxon>Eukaryota</taxon>
        <taxon>Metazoa</taxon>
        <taxon>Chordata</taxon>
        <taxon>Craniata</taxon>
        <taxon>Vertebrata</taxon>
        <taxon>Euteleostomi</taxon>
        <taxon>Amphibia</taxon>
        <taxon>Batrachia</taxon>
        <taxon>Anura</taxon>
        <taxon>Pipoidea</taxon>
        <taxon>Pipidae</taxon>
        <taxon>Xenopodinae</taxon>
        <taxon>Xenopus</taxon>
        <taxon>Xenopus</taxon>
    </lineage>
</organism>
<evidence type="ECO:0000313" key="12">
    <source>
        <dbReference type="EMBL" id="OCT81842.1"/>
    </source>
</evidence>
<keyword evidence="8" id="KW-0539">Nucleus</keyword>
<comment type="similarity">
    <text evidence="3">Belongs to the TSSC4 family.</text>
</comment>
<feature type="compositionally biased region" description="Polar residues" evidence="11">
    <location>
        <begin position="204"/>
        <end position="218"/>
    </location>
</feature>
<evidence type="ECO:0000256" key="4">
    <source>
        <dbReference type="ARBA" id="ARBA00022490"/>
    </source>
</evidence>
<feature type="region of interest" description="Disordered" evidence="11">
    <location>
        <begin position="110"/>
        <end position="297"/>
    </location>
</feature>
<dbReference type="GO" id="GO:0005681">
    <property type="term" value="C:spliceosomal complex"/>
    <property type="evidence" value="ECO:0007669"/>
    <property type="project" value="UniProtKB-KW"/>
</dbReference>
<evidence type="ECO:0000313" key="13">
    <source>
        <dbReference type="Proteomes" id="UP000694892"/>
    </source>
</evidence>
<keyword evidence="5" id="KW-0507">mRNA processing</keyword>
<dbReference type="AlphaFoldDB" id="A0A974HKU2"/>
<dbReference type="PANTHER" id="PTHR13445:SF3">
    <property type="entry name" value="U5 SMALL NUCLEAR RIBONUCLEOPROTEIN TSSC4"/>
    <property type="match status" value="1"/>
</dbReference>
<gene>
    <name evidence="12" type="ORF">XELAEV_18024349mg</name>
</gene>
<sequence length="297" mass="32705">MMSVSESGDMPPDILSSIVDETRPEPGNETLSDSDPELPDEAVVASISCGEDEDEEEDEDIQQDIERKQTVTPFTLKGTDSNFFQRSQGIFGGLLCTEKAKPYNPIITSNETLKLSDSPEQDSLVSTAEPPSFSASKTGASSCSENSRKRPIQRLPDYLKHPERWTKYSLEDVPDTTDHTNRNTALNFLADLQQQREGKELPGSASSHSYNQDSSSPGESKILFTRTQKVVRGSSAKIERPHCQVQGSEAWNDEEQEESEGLGECKETTAAGFHGVKKRSRKNIRSKADPSGEEDAS</sequence>
<comment type="function">
    <text evidence="10">Protein associated with the U5 snRNP, during its maturation and its post-splicing recycling and which is required for spliceosomal tri-snRNP complex assembly in the nucleus. Has a molecular sequestering activity and transiently hinders SNRNP200 binding sites for constitutive splicing factors that intervene later during the assembly of the spliceosome and splicing. Together with its molecular sequestering activity, may also function as a molecular adapter and placeholder, coordinating the assembly of the U5 snRNP and its association with the U4/U6 di-snRNP.</text>
</comment>
<dbReference type="GO" id="GO:0005737">
    <property type="term" value="C:cytoplasm"/>
    <property type="evidence" value="ECO:0007669"/>
    <property type="project" value="UniProtKB-SubCell"/>
</dbReference>
<dbReference type="InterPro" id="IPR029338">
    <property type="entry name" value="TSSC4"/>
</dbReference>
<evidence type="ECO:0000256" key="1">
    <source>
        <dbReference type="ARBA" id="ARBA00004123"/>
    </source>
</evidence>
<dbReference type="Pfam" id="PF15264">
    <property type="entry name" value="TSSC4"/>
    <property type="match status" value="1"/>
</dbReference>